<organism evidence="3 4">
    <name type="scientific">Sphingomonas quercus</name>
    <dbReference type="NCBI Taxonomy" id="2842451"/>
    <lineage>
        <taxon>Bacteria</taxon>
        <taxon>Pseudomonadati</taxon>
        <taxon>Pseudomonadota</taxon>
        <taxon>Alphaproteobacteria</taxon>
        <taxon>Sphingomonadales</taxon>
        <taxon>Sphingomonadaceae</taxon>
        <taxon>Sphingomonas</taxon>
    </lineage>
</organism>
<protein>
    <submittedName>
        <fullName evidence="3">Complex I NDUFA9 subunit family protein</fullName>
    </submittedName>
</protein>
<dbReference type="CDD" id="cd05271">
    <property type="entry name" value="NDUFA9_like_SDR_a"/>
    <property type="match status" value="1"/>
</dbReference>
<evidence type="ECO:0000259" key="1">
    <source>
        <dbReference type="Pfam" id="PF01073"/>
    </source>
</evidence>
<reference evidence="3 4" key="1">
    <citation type="submission" date="2021-06" db="EMBL/GenBank/DDBJ databases">
        <title>Sphingomonas sp. XMGL2, whole genome shotgun sequencing project.</title>
        <authorList>
            <person name="Zhao G."/>
            <person name="Shen L."/>
        </authorList>
    </citation>
    <scope>NUCLEOTIDE SEQUENCE [LARGE SCALE GENOMIC DNA]</scope>
    <source>
        <strain evidence="3 4">XMGL2</strain>
    </source>
</reference>
<sequence>MMAGLVTVFGGGGFLGRYVAQELLRRRARVRIAERRPRDAWFIKPLGALGQTEFVAADVRRREGVIRAVDGSDAVINLVGILSGDFQALHVDGARHVAEAAAIAQAGALVHVSAIGADRESPSAYGRSKGEGEAAVRAAFPGATIVRPSVLFGQEDDFVNRFARMASTMPLVPVIRGGTRFQPAWVKDVAVAIAEAALNPGAYAGRTYELGGPEVLSMAALNRWVAEAIGRHPRVTELPDSLGALMARFGFLPGAPVTWEQWQMLQQDNVVAAGAEGFAAFGIQPSPLAAVAPQWLVKYRRHGRFGQDLAA</sequence>
<feature type="domain" description="3-beta hydroxysteroid dehydrogenase/isomerase" evidence="1">
    <location>
        <begin position="8"/>
        <end position="117"/>
    </location>
</feature>
<evidence type="ECO:0000313" key="3">
    <source>
        <dbReference type="EMBL" id="MBU3077714.1"/>
    </source>
</evidence>
<dbReference type="EMBL" id="JAHKRT010000003">
    <property type="protein sequence ID" value="MBU3077714.1"/>
    <property type="molecule type" value="Genomic_DNA"/>
</dbReference>
<keyword evidence="4" id="KW-1185">Reference proteome</keyword>
<gene>
    <name evidence="3" type="ORF">KOF26_07530</name>
</gene>
<name>A0ABS6BHD4_9SPHN</name>
<evidence type="ECO:0000259" key="2">
    <source>
        <dbReference type="Pfam" id="PF04321"/>
    </source>
</evidence>
<feature type="domain" description="RmlD-like substrate binding" evidence="2">
    <location>
        <begin position="118"/>
        <end position="233"/>
    </location>
</feature>
<dbReference type="Pfam" id="PF04321">
    <property type="entry name" value="RmlD_sub_bind"/>
    <property type="match status" value="1"/>
</dbReference>
<comment type="caution">
    <text evidence="3">The sequence shown here is derived from an EMBL/GenBank/DDBJ whole genome shotgun (WGS) entry which is preliminary data.</text>
</comment>
<dbReference type="PANTHER" id="PTHR12126:SF11">
    <property type="entry name" value="NADH DEHYDROGENASE [UBIQUINONE] 1 ALPHA SUBCOMPLEX SUBUNIT 9, MITOCHONDRIAL"/>
    <property type="match status" value="1"/>
</dbReference>
<evidence type="ECO:0000313" key="4">
    <source>
        <dbReference type="Proteomes" id="UP000776276"/>
    </source>
</evidence>
<dbReference type="Pfam" id="PF01073">
    <property type="entry name" value="3Beta_HSD"/>
    <property type="match status" value="1"/>
</dbReference>
<dbReference type="InterPro" id="IPR002225">
    <property type="entry name" value="3Beta_OHSteriod_DH/Estase"/>
</dbReference>
<dbReference type="InterPro" id="IPR051207">
    <property type="entry name" value="ComplexI_NDUFA9_subunit"/>
</dbReference>
<dbReference type="InterPro" id="IPR029903">
    <property type="entry name" value="RmlD-like-bd"/>
</dbReference>
<dbReference type="Proteomes" id="UP000776276">
    <property type="component" value="Unassembled WGS sequence"/>
</dbReference>
<dbReference type="PANTHER" id="PTHR12126">
    <property type="entry name" value="NADH-UBIQUINONE OXIDOREDUCTASE 39 KDA SUBUNIT-RELATED"/>
    <property type="match status" value="1"/>
</dbReference>
<accession>A0ABS6BHD4</accession>
<dbReference type="RefSeq" id="WP_216322641.1">
    <property type="nucleotide sequence ID" value="NZ_JAHKRT010000003.1"/>
</dbReference>
<proteinExistence type="predicted"/>